<accession>A0ACB9JWQ1</accession>
<organism evidence="1 2">
    <name type="scientific">Smallanthus sonchifolius</name>
    <dbReference type="NCBI Taxonomy" id="185202"/>
    <lineage>
        <taxon>Eukaryota</taxon>
        <taxon>Viridiplantae</taxon>
        <taxon>Streptophyta</taxon>
        <taxon>Embryophyta</taxon>
        <taxon>Tracheophyta</taxon>
        <taxon>Spermatophyta</taxon>
        <taxon>Magnoliopsida</taxon>
        <taxon>eudicotyledons</taxon>
        <taxon>Gunneridae</taxon>
        <taxon>Pentapetalae</taxon>
        <taxon>asterids</taxon>
        <taxon>campanulids</taxon>
        <taxon>Asterales</taxon>
        <taxon>Asteraceae</taxon>
        <taxon>Asteroideae</taxon>
        <taxon>Heliantheae alliance</taxon>
        <taxon>Millerieae</taxon>
        <taxon>Smallanthus</taxon>
    </lineage>
</organism>
<evidence type="ECO:0000313" key="1">
    <source>
        <dbReference type="EMBL" id="KAI3824474.1"/>
    </source>
</evidence>
<evidence type="ECO:0000313" key="2">
    <source>
        <dbReference type="Proteomes" id="UP001056120"/>
    </source>
</evidence>
<dbReference type="EMBL" id="CM042019">
    <property type="protein sequence ID" value="KAI3824474.1"/>
    <property type="molecule type" value="Genomic_DNA"/>
</dbReference>
<keyword evidence="2" id="KW-1185">Reference proteome</keyword>
<comment type="caution">
    <text evidence="1">The sequence shown here is derived from an EMBL/GenBank/DDBJ whole genome shotgun (WGS) entry which is preliminary data.</text>
</comment>
<sequence>MEDVFATYSRKAKKLKTSEKVPTPKKEHSPEKVQSSKIVKSSEHAIKFPLKTFSRKQSIPIKMKYVKKKDPSKPIKFKEVSGEEEAIHTPVQKFFYSSSYSGRVTKGGFIFHNARSRTEQEKRLNYKTTDEEVKATWKQAQSLGGESSNPTTPEPKRKINKEKRATWFKKQKVETPKEHTRTTASFDPRIENISKEVLREKIVGWKYDDNKIYSLQEGPEENISILLMVMSCTRSLQPVTKMYYDPYSTEVVEIGEQEEIRVYAPQEFKWLSDEDLIALDSMKILYQPKDRHEVEFCYKCIKEFINIRRM</sequence>
<protein>
    <submittedName>
        <fullName evidence="1">Uncharacterized protein</fullName>
    </submittedName>
</protein>
<name>A0ACB9JWQ1_9ASTR</name>
<gene>
    <name evidence="1" type="ORF">L1987_05934</name>
</gene>
<dbReference type="Proteomes" id="UP001056120">
    <property type="component" value="Linkage Group LG02"/>
</dbReference>
<proteinExistence type="predicted"/>
<reference evidence="1 2" key="2">
    <citation type="journal article" date="2022" name="Mol. Ecol. Resour.">
        <title>The genomes of chicory, endive, great burdock and yacon provide insights into Asteraceae paleo-polyploidization history and plant inulin production.</title>
        <authorList>
            <person name="Fan W."/>
            <person name="Wang S."/>
            <person name="Wang H."/>
            <person name="Wang A."/>
            <person name="Jiang F."/>
            <person name="Liu H."/>
            <person name="Zhao H."/>
            <person name="Xu D."/>
            <person name="Zhang Y."/>
        </authorList>
    </citation>
    <scope>NUCLEOTIDE SEQUENCE [LARGE SCALE GENOMIC DNA]</scope>
    <source>
        <strain evidence="2">cv. Yunnan</strain>
        <tissue evidence="1">Leaves</tissue>
    </source>
</reference>
<reference evidence="2" key="1">
    <citation type="journal article" date="2022" name="Mol. Ecol. Resour.">
        <title>The genomes of chicory, endive, great burdock and yacon provide insights into Asteraceae palaeo-polyploidization history and plant inulin production.</title>
        <authorList>
            <person name="Fan W."/>
            <person name="Wang S."/>
            <person name="Wang H."/>
            <person name="Wang A."/>
            <person name="Jiang F."/>
            <person name="Liu H."/>
            <person name="Zhao H."/>
            <person name="Xu D."/>
            <person name="Zhang Y."/>
        </authorList>
    </citation>
    <scope>NUCLEOTIDE SEQUENCE [LARGE SCALE GENOMIC DNA]</scope>
    <source>
        <strain evidence="2">cv. Yunnan</strain>
    </source>
</reference>